<dbReference type="Proteomes" id="UP000001817">
    <property type="component" value="Chromosome 2"/>
</dbReference>
<reference evidence="1 2" key="1">
    <citation type="journal article" date="2006" name="Proc. Natl. Acad. Sci. U.S.A.">
        <title>Burkholderia xenovorans LB400 harbors a multi-replicon, 9.73-Mbp genome shaped for versatility.</title>
        <authorList>
            <person name="Chain P.S."/>
            <person name="Denef V.J."/>
            <person name="Konstantinidis K.T."/>
            <person name="Vergez L.M."/>
            <person name="Agullo L."/>
            <person name="Reyes V.L."/>
            <person name="Hauser L."/>
            <person name="Cordova M."/>
            <person name="Gomez L."/>
            <person name="Gonzalez M."/>
            <person name="Land M."/>
            <person name="Lao V."/>
            <person name="Larimer F."/>
            <person name="LiPuma J.J."/>
            <person name="Mahenthiralingam E."/>
            <person name="Malfatti S.A."/>
            <person name="Marx C.J."/>
            <person name="Parnell J.J."/>
            <person name="Ramette A."/>
            <person name="Richardson P."/>
            <person name="Seeger M."/>
            <person name="Smith D."/>
            <person name="Spilker T."/>
            <person name="Sul W.J."/>
            <person name="Tsoi T.V."/>
            <person name="Ulrich L.E."/>
            <person name="Zhulin I.B."/>
            <person name="Tiedje J.M."/>
        </authorList>
    </citation>
    <scope>NUCLEOTIDE SEQUENCE [LARGE SCALE GENOMIC DNA]</scope>
    <source>
        <strain evidence="1 2">LB400</strain>
    </source>
</reference>
<dbReference type="EMBL" id="CP000271">
    <property type="protein sequence ID" value="ABE35050.1"/>
    <property type="molecule type" value="Genomic_DNA"/>
</dbReference>
<dbReference type="AlphaFoldDB" id="Q13LI9"/>
<keyword evidence="2" id="KW-1185">Reference proteome</keyword>
<organism evidence="1 2">
    <name type="scientific">Paraburkholderia xenovorans (strain LB400)</name>
    <dbReference type="NCBI Taxonomy" id="266265"/>
    <lineage>
        <taxon>Bacteria</taxon>
        <taxon>Pseudomonadati</taxon>
        <taxon>Pseudomonadota</taxon>
        <taxon>Betaproteobacteria</taxon>
        <taxon>Burkholderiales</taxon>
        <taxon>Burkholderiaceae</taxon>
        <taxon>Paraburkholderia</taxon>
    </lineage>
</organism>
<protein>
    <submittedName>
        <fullName evidence="1">Uncharacterized protein</fullName>
    </submittedName>
</protein>
<dbReference type="STRING" id="266265.Bxe_B0904"/>
<name>Q13LI9_PARXL</name>
<sequence>MRTWRNDAKIAGAVISLTVFTDARRLPIPLFSALYREPDSGAQSLPMLRSAAATDFSGCSCRRDIWRQAHHGRHAHSLIRKGQ</sequence>
<evidence type="ECO:0000313" key="2">
    <source>
        <dbReference type="Proteomes" id="UP000001817"/>
    </source>
</evidence>
<evidence type="ECO:0000313" key="1">
    <source>
        <dbReference type="EMBL" id="ABE35050.1"/>
    </source>
</evidence>
<proteinExistence type="predicted"/>
<gene>
    <name evidence="1" type="ORF">Bxe_B0904</name>
</gene>
<accession>Q13LI9</accession>
<dbReference type="KEGG" id="bxe:Bxe_B0904"/>